<dbReference type="AlphaFoldDB" id="A0A7C9EKV0"/>
<sequence>MIPYHSGHRANDSKPVCYIHVHEEYSPILQILRIFWSKINCQSVYVNLSSVQHRPEVKVRLINLLLHRVAHLEINASTSLAKFLFPSTLNAIPAKLRSTQSNDLKKLNPESAEH</sequence>
<accession>A0A7C9EKV0</accession>
<proteinExistence type="predicted"/>
<dbReference type="EMBL" id="GISG01233982">
    <property type="protein sequence ID" value="MBA4667005.1"/>
    <property type="molecule type" value="Transcribed_RNA"/>
</dbReference>
<name>A0A7C9EKV0_OPUST</name>
<protein>
    <submittedName>
        <fullName evidence="1">Uncharacterized protein</fullName>
    </submittedName>
</protein>
<organism evidence="1">
    <name type="scientific">Opuntia streptacantha</name>
    <name type="common">Prickly pear cactus</name>
    <name type="synonym">Opuntia cardona</name>
    <dbReference type="NCBI Taxonomy" id="393608"/>
    <lineage>
        <taxon>Eukaryota</taxon>
        <taxon>Viridiplantae</taxon>
        <taxon>Streptophyta</taxon>
        <taxon>Embryophyta</taxon>
        <taxon>Tracheophyta</taxon>
        <taxon>Spermatophyta</taxon>
        <taxon>Magnoliopsida</taxon>
        <taxon>eudicotyledons</taxon>
        <taxon>Gunneridae</taxon>
        <taxon>Pentapetalae</taxon>
        <taxon>Caryophyllales</taxon>
        <taxon>Cactineae</taxon>
        <taxon>Cactaceae</taxon>
        <taxon>Opuntioideae</taxon>
        <taxon>Opuntia</taxon>
    </lineage>
</organism>
<reference evidence="1" key="2">
    <citation type="submission" date="2020-07" db="EMBL/GenBank/DDBJ databases">
        <authorList>
            <person name="Vera ALvarez R."/>
            <person name="Arias-Moreno D.M."/>
            <person name="Jimenez-Jacinto V."/>
            <person name="Jimenez-Bremont J.F."/>
            <person name="Swaminathan K."/>
            <person name="Moose S.P."/>
            <person name="Guerrero-Gonzalez M.L."/>
            <person name="Marino-Ramirez L."/>
            <person name="Landsman D."/>
            <person name="Rodriguez-Kessler M."/>
            <person name="Delgado-Sanchez P."/>
        </authorList>
    </citation>
    <scope>NUCLEOTIDE SEQUENCE</scope>
    <source>
        <tissue evidence="1">Cladode</tissue>
    </source>
</reference>
<evidence type="ECO:0000313" key="1">
    <source>
        <dbReference type="EMBL" id="MBA4667005.1"/>
    </source>
</evidence>
<reference evidence="1" key="1">
    <citation type="journal article" date="2013" name="J. Plant Res.">
        <title>Effect of fungi and light on seed germination of three Opuntia species from semiarid lands of central Mexico.</title>
        <authorList>
            <person name="Delgado-Sanchez P."/>
            <person name="Jimenez-Bremont J.F."/>
            <person name="Guerrero-Gonzalez Mde L."/>
            <person name="Flores J."/>
        </authorList>
    </citation>
    <scope>NUCLEOTIDE SEQUENCE</scope>
    <source>
        <tissue evidence="1">Cladode</tissue>
    </source>
</reference>